<feature type="region of interest" description="Disordered" evidence="1">
    <location>
        <begin position="788"/>
        <end position="815"/>
    </location>
</feature>
<evidence type="ECO:0000313" key="3">
    <source>
        <dbReference type="Proteomes" id="UP000683000"/>
    </source>
</evidence>
<sequence length="961" mass="103595">MEASSTPRSTGSMAASDRGNTHSTSSIASSQCSPKRGLRRTKNMTLLPRGSSLSPRSRSPLRESVGIYPTSTVEARQSHAVSPTSSPDRDAPPVRLGHPSRPYYSAIRKDMSRPTSPVFSIAAPRTPSPIPPQLDYVPRGTKSLDCGDRSGIQYARELRPMSMVLSGQTPPMERTNMAVLQNPSDPVSSRLSVQPVFTPNSKLIPNPTTCCSPTGVESPCGSVSEASSRSNRYSIAEQALVSALKHSEEERSPLELQIYALQRATVVLSTHAKESRERAAKLKLSLTERGTEPSVYVALQQERWMEEKRRSAVDKEMEMLTQHLSRMKADRGSDQHDDENHPSSPALNNEAQRSANLARVGLLLTSHSHVECQWATFPPTASGHRPSPLLCDVSQRNMHVHLSLAGEAFNPVKRPCRPRPGNSPIDIHPLTKGTEYGAKAHSISDRSVSSRSSRLTIEATHPDGSEGRLSTRPSTPPLSVASEGSSSSQGVGEETGGIATIISHVTSRTRSEILADLDKDAVHVPEYAVNLLGGFDLIHDEFSLPDRELFIKPREMKPIEVAPPPEPVDAPPPSEESDTGPYTSFALPPFTVEPSWSSHVSLHSPPSSTPQGLLHRPSLQPLTPDSSRFPVRVVPPLLGLHRAPKVLGLDTHFSFTCGNTGGILGSTALLRLSYLYPFQPPKQTLVNTLTSLPSRWNMSQKKQTARKTTGKHLLLSSALSPAPPPTPARRQSKKRVQHRPPPKSPLKLKSILKRPSAAVAPLPALLVPTAPSFASSYIDIDIPDDPEPVSFLSDAPPSASGTVADPAPGPGPGAGAGAGPLIAWRRPALHVLDKPISVCMRFATWLESEKCVHEDALARAVERDGRPFLSLAKATVMFDDALRGRVPLTRTVNGGATGPFGDHARTLRVFAELLKNKISEGNLSAELEAAVLRDGEPLLRLAVCCLELDQAMRGSDGTAGS</sequence>
<accession>A0A8I3A2K4</accession>
<feature type="compositionally biased region" description="Low complexity" evidence="1">
    <location>
        <begin position="445"/>
        <end position="454"/>
    </location>
</feature>
<comment type="caution">
    <text evidence="2">The sequence shown here is derived from an EMBL/GenBank/DDBJ whole genome shotgun (WGS) entry which is preliminary data.</text>
</comment>
<feature type="region of interest" description="Disordered" evidence="1">
    <location>
        <begin position="326"/>
        <end position="350"/>
    </location>
</feature>
<dbReference type="EMBL" id="JAGFBS010000070">
    <property type="protein sequence ID" value="KAG6369683.1"/>
    <property type="molecule type" value="Genomic_DNA"/>
</dbReference>
<organism evidence="2 3">
    <name type="scientific">Boletus reticuloceps</name>
    <dbReference type="NCBI Taxonomy" id="495285"/>
    <lineage>
        <taxon>Eukaryota</taxon>
        <taxon>Fungi</taxon>
        <taxon>Dikarya</taxon>
        <taxon>Basidiomycota</taxon>
        <taxon>Agaricomycotina</taxon>
        <taxon>Agaricomycetes</taxon>
        <taxon>Agaricomycetidae</taxon>
        <taxon>Boletales</taxon>
        <taxon>Boletineae</taxon>
        <taxon>Boletaceae</taxon>
        <taxon>Boletoideae</taxon>
        <taxon>Boletus</taxon>
    </lineage>
</organism>
<feature type="region of interest" description="Disordered" evidence="1">
    <location>
        <begin position="1"/>
        <end position="98"/>
    </location>
</feature>
<dbReference type="AlphaFoldDB" id="A0A8I3A2K4"/>
<feature type="compositionally biased region" description="Polar residues" evidence="1">
    <location>
        <begin position="21"/>
        <end position="33"/>
    </location>
</feature>
<feature type="compositionally biased region" description="Pro residues" evidence="1">
    <location>
        <begin position="561"/>
        <end position="574"/>
    </location>
</feature>
<dbReference type="Proteomes" id="UP000683000">
    <property type="component" value="Unassembled WGS sequence"/>
</dbReference>
<proteinExistence type="predicted"/>
<name>A0A8I3A2K4_9AGAM</name>
<feature type="region of interest" description="Disordered" evidence="1">
    <location>
        <begin position="413"/>
        <end position="495"/>
    </location>
</feature>
<gene>
    <name evidence="2" type="ORF">JVT61DRAFT_14108</name>
</gene>
<keyword evidence="3" id="KW-1185">Reference proteome</keyword>
<feature type="compositionally biased region" description="Basic residues" evidence="1">
    <location>
        <begin position="730"/>
        <end position="741"/>
    </location>
</feature>
<evidence type="ECO:0000313" key="2">
    <source>
        <dbReference type="EMBL" id="KAG6369683.1"/>
    </source>
</evidence>
<feature type="region of interest" description="Disordered" evidence="1">
    <location>
        <begin position="715"/>
        <end position="750"/>
    </location>
</feature>
<feature type="region of interest" description="Disordered" evidence="1">
    <location>
        <begin position="121"/>
        <end position="145"/>
    </location>
</feature>
<dbReference type="OrthoDB" id="3254613at2759"/>
<evidence type="ECO:0000256" key="1">
    <source>
        <dbReference type="SAM" id="MobiDB-lite"/>
    </source>
</evidence>
<feature type="region of interest" description="Disordered" evidence="1">
    <location>
        <begin position="560"/>
        <end position="582"/>
    </location>
</feature>
<feature type="compositionally biased region" description="Polar residues" evidence="1">
    <location>
        <begin position="69"/>
        <end position="86"/>
    </location>
</feature>
<feature type="compositionally biased region" description="Polar residues" evidence="1">
    <location>
        <begin position="1"/>
        <end position="13"/>
    </location>
</feature>
<feature type="compositionally biased region" description="Basic and acidic residues" evidence="1">
    <location>
        <begin position="327"/>
        <end position="341"/>
    </location>
</feature>
<feature type="compositionally biased region" description="Low complexity" evidence="1">
    <location>
        <begin position="482"/>
        <end position="492"/>
    </location>
</feature>
<reference evidence="2" key="1">
    <citation type="submission" date="2021-03" db="EMBL/GenBank/DDBJ databases">
        <title>Evolutionary innovations through gain and loss of genes in the ectomycorrhizal Boletales.</title>
        <authorList>
            <person name="Wu G."/>
            <person name="Miyauchi S."/>
            <person name="Morin E."/>
            <person name="Yang Z.-L."/>
            <person name="Xu J."/>
            <person name="Martin F.M."/>
        </authorList>
    </citation>
    <scope>NUCLEOTIDE SEQUENCE</scope>
    <source>
        <strain evidence="2">BR01</strain>
    </source>
</reference>
<feature type="compositionally biased region" description="Low complexity" evidence="1">
    <location>
        <begin position="46"/>
        <end position="58"/>
    </location>
</feature>
<protein>
    <submittedName>
        <fullName evidence="2">Uncharacterized protein</fullName>
    </submittedName>
</protein>